<evidence type="ECO:0000256" key="1">
    <source>
        <dbReference type="SAM" id="Coils"/>
    </source>
</evidence>
<feature type="compositionally biased region" description="Basic and acidic residues" evidence="2">
    <location>
        <begin position="498"/>
        <end position="517"/>
    </location>
</feature>
<keyword evidence="1" id="KW-0175">Coiled coil</keyword>
<protein>
    <submittedName>
        <fullName evidence="3">Uncharacterized protein</fullName>
    </submittedName>
</protein>
<organism evidence="3">
    <name type="scientific">Menopon gallinae</name>
    <name type="common">poultry shaft louse</name>
    <dbReference type="NCBI Taxonomy" id="328185"/>
    <lineage>
        <taxon>Eukaryota</taxon>
        <taxon>Metazoa</taxon>
        <taxon>Ecdysozoa</taxon>
        <taxon>Arthropoda</taxon>
        <taxon>Hexapoda</taxon>
        <taxon>Insecta</taxon>
        <taxon>Pterygota</taxon>
        <taxon>Neoptera</taxon>
        <taxon>Paraneoptera</taxon>
        <taxon>Psocodea</taxon>
        <taxon>Troctomorpha</taxon>
        <taxon>Phthiraptera</taxon>
        <taxon>Amblycera</taxon>
        <taxon>Menoponidae</taxon>
        <taxon>Menopon</taxon>
    </lineage>
</organism>
<dbReference type="AlphaFoldDB" id="A0AAW2HMD6"/>
<feature type="compositionally biased region" description="Polar residues" evidence="2">
    <location>
        <begin position="377"/>
        <end position="392"/>
    </location>
</feature>
<feature type="compositionally biased region" description="Basic and acidic residues" evidence="2">
    <location>
        <begin position="412"/>
        <end position="422"/>
    </location>
</feature>
<sequence length="535" mass="61577">MSHDYPSRHYRRQYRCSDSAWQYAEPPCTEKRRHKARQDIGENLLKYSSRVLPDTTGLRRSCCERARLPRWTVPGPRSDKTSTQSAELSAKSALSSSTRIGLDRRKYSDEKMGFTSADSIDKPFSGTDGSDMETTRTYTLTKFRPNICDFQSVLMQHLENPVHAEPDAVRTWNESWKKSKLLLEALHSQRMLERRAMEMRKQKKKQQRKVSKVERAIDAEEDLKSILEQLRLANLSESKTKSSQEEEKHPAYFLLKVSQESIAELKNRNGVLKDMKLVLASEKNSRTDVSRKTEHTVRMKDQILQTCYVTEEPRLPNPQQETPRETSRLSCNLCEKVEKDIRSQNELNVSMLGQMKDVMQQLVAMTNLLRDMILHKQSQAPSDSNSSKATKNVETEVYADSSSQTLVDEEEQKASANEEGRKSSVGSKSGERDLSVTTSDVPKLNKLDELPFAPEYREFEEQRASEEKRRKGGFFKMCCWSLRDVDSLPDNYTDEDVRDNRSEKAEEGEHVVGDFRSAEGTADIGRRPQHCKRNR</sequence>
<feature type="compositionally biased region" description="Basic and acidic residues" evidence="2">
    <location>
        <begin position="443"/>
        <end position="469"/>
    </location>
</feature>
<feature type="region of interest" description="Disordered" evidence="2">
    <location>
        <begin position="72"/>
        <end position="95"/>
    </location>
</feature>
<name>A0AAW2HMD6_9NEOP</name>
<reference evidence="3" key="1">
    <citation type="journal article" date="2024" name="Gigascience">
        <title>Chromosome-level genome of the poultry shaft louse Menopon gallinae provides insight into the host-switching and adaptive evolution of parasitic lice.</title>
        <authorList>
            <person name="Xu Y."/>
            <person name="Ma L."/>
            <person name="Liu S."/>
            <person name="Liang Y."/>
            <person name="Liu Q."/>
            <person name="He Z."/>
            <person name="Tian L."/>
            <person name="Duan Y."/>
            <person name="Cai W."/>
            <person name="Li H."/>
            <person name="Song F."/>
        </authorList>
    </citation>
    <scope>NUCLEOTIDE SEQUENCE</scope>
    <source>
        <strain evidence="3">Cailab_2023a</strain>
    </source>
</reference>
<gene>
    <name evidence="3" type="ORF">PYX00_008326</name>
</gene>
<evidence type="ECO:0000256" key="2">
    <source>
        <dbReference type="SAM" id="MobiDB-lite"/>
    </source>
</evidence>
<evidence type="ECO:0000313" key="3">
    <source>
        <dbReference type="EMBL" id="KAL0271130.1"/>
    </source>
</evidence>
<feature type="compositionally biased region" description="Low complexity" evidence="2">
    <location>
        <begin position="85"/>
        <end position="95"/>
    </location>
</feature>
<proteinExistence type="predicted"/>
<feature type="region of interest" description="Disordered" evidence="2">
    <location>
        <begin position="489"/>
        <end position="535"/>
    </location>
</feature>
<feature type="region of interest" description="Disordered" evidence="2">
    <location>
        <begin position="377"/>
        <end position="469"/>
    </location>
</feature>
<accession>A0AAW2HMD6</accession>
<dbReference type="EMBL" id="JARGDH010000004">
    <property type="protein sequence ID" value="KAL0271130.1"/>
    <property type="molecule type" value="Genomic_DNA"/>
</dbReference>
<feature type="coiled-coil region" evidence="1">
    <location>
        <begin position="189"/>
        <end position="223"/>
    </location>
</feature>
<comment type="caution">
    <text evidence="3">The sequence shown here is derived from an EMBL/GenBank/DDBJ whole genome shotgun (WGS) entry which is preliminary data.</text>
</comment>